<evidence type="ECO:0000256" key="1">
    <source>
        <dbReference type="ARBA" id="ARBA00022553"/>
    </source>
</evidence>
<dbReference type="SUPFAM" id="SSF52172">
    <property type="entry name" value="CheY-like"/>
    <property type="match status" value="1"/>
</dbReference>
<dbReference type="Pfam" id="PF00072">
    <property type="entry name" value="Response_reg"/>
    <property type="match status" value="1"/>
</dbReference>
<feature type="modified residue" description="4-aspartylphosphate" evidence="4">
    <location>
        <position position="55"/>
    </location>
</feature>
<dbReference type="EMBL" id="BPQI01000057">
    <property type="protein sequence ID" value="GJD56334.1"/>
    <property type="molecule type" value="Genomic_DNA"/>
</dbReference>
<dbReference type="Proteomes" id="UP000401717">
    <property type="component" value="Unassembled WGS sequence"/>
</dbReference>
<keyword evidence="9" id="KW-1185">Reference proteome</keyword>
<evidence type="ECO:0000313" key="8">
    <source>
        <dbReference type="Proteomes" id="UP000401717"/>
    </source>
</evidence>
<dbReference type="InterPro" id="IPR050595">
    <property type="entry name" value="Bact_response_regulator"/>
</dbReference>
<dbReference type="SMART" id="SM00448">
    <property type="entry name" value="REC"/>
    <property type="match status" value="1"/>
</dbReference>
<accession>A0A564FQ98</accession>
<keyword evidence="1 4" id="KW-0597">Phosphoprotein</keyword>
<evidence type="ECO:0000256" key="4">
    <source>
        <dbReference type="PROSITE-ProRule" id="PRU00169"/>
    </source>
</evidence>
<gene>
    <name evidence="7" type="primary">cpdR_1</name>
    <name evidence="6" type="synonym">cpdR_3</name>
    <name evidence="6" type="ORF">IFDJLNFL_2229</name>
    <name evidence="7" type="ORF">MTDSW087_00009</name>
</gene>
<dbReference type="GO" id="GO:0000160">
    <property type="term" value="P:phosphorelay signal transduction system"/>
    <property type="evidence" value="ECO:0007669"/>
    <property type="project" value="InterPro"/>
</dbReference>
<keyword evidence="2" id="KW-0805">Transcription regulation</keyword>
<dbReference type="PROSITE" id="PS50110">
    <property type="entry name" value="RESPONSE_REGULATORY"/>
    <property type="match status" value="1"/>
</dbReference>
<protein>
    <submittedName>
        <fullName evidence="7">Response regulator receiver protein CpdR</fullName>
    </submittedName>
</protein>
<dbReference type="Proteomes" id="UP001055303">
    <property type="component" value="Unassembled WGS sequence"/>
</dbReference>
<keyword evidence="3" id="KW-0804">Transcription</keyword>
<reference evidence="6" key="3">
    <citation type="submission" date="2021-08" db="EMBL/GenBank/DDBJ databases">
        <authorList>
            <person name="Tani A."/>
            <person name="Ola A."/>
            <person name="Ogura Y."/>
            <person name="Katsura K."/>
            <person name="Hayashi T."/>
        </authorList>
    </citation>
    <scope>NUCLEOTIDE SEQUENCE</scope>
    <source>
        <strain evidence="6">DSM 22415</strain>
    </source>
</reference>
<evidence type="ECO:0000256" key="3">
    <source>
        <dbReference type="ARBA" id="ARBA00023163"/>
    </source>
</evidence>
<dbReference type="PANTHER" id="PTHR44591:SF3">
    <property type="entry name" value="RESPONSE REGULATORY DOMAIN-CONTAINING PROTEIN"/>
    <property type="match status" value="1"/>
</dbReference>
<reference evidence="6" key="2">
    <citation type="journal article" date="2021" name="Front. Microbiol.">
        <title>Comprehensive Comparative Genomics and Phenotyping of Methylobacterium Species.</title>
        <authorList>
            <person name="Alessa O."/>
            <person name="Ogura Y."/>
            <person name="Fujitani Y."/>
            <person name="Takami H."/>
            <person name="Hayashi T."/>
            <person name="Sahin N."/>
            <person name="Tani A."/>
        </authorList>
    </citation>
    <scope>NUCLEOTIDE SEQUENCE</scope>
    <source>
        <strain evidence="6">DSM 22415</strain>
    </source>
</reference>
<dbReference type="InterPro" id="IPR011006">
    <property type="entry name" value="CheY-like_superfamily"/>
</dbReference>
<feature type="domain" description="Response regulatory" evidence="5">
    <location>
        <begin position="5"/>
        <end position="118"/>
    </location>
</feature>
<dbReference type="InterPro" id="IPR001789">
    <property type="entry name" value="Sig_transdc_resp-reg_receiver"/>
</dbReference>
<name>A0A564FQ98_9HYPH</name>
<proteinExistence type="predicted"/>
<evidence type="ECO:0000256" key="2">
    <source>
        <dbReference type="ARBA" id="ARBA00023015"/>
    </source>
</evidence>
<evidence type="ECO:0000313" key="9">
    <source>
        <dbReference type="Proteomes" id="UP001055303"/>
    </source>
</evidence>
<evidence type="ECO:0000313" key="6">
    <source>
        <dbReference type="EMBL" id="GJD56334.1"/>
    </source>
</evidence>
<organism evidence="7 8">
    <name type="scientific">Methylobacterium dankookense</name>
    <dbReference type="NCBI Taxonomy" id="560405"/>
    <lineage>
        <taxon>Bacteria</taxon>
        <taxon>Pseudomonadati</taxon>
        <taxon>Pseudomonadota</taxon>
        <taxon>Alphaproteobacteria</taxon>
        <taxon>Hyphomicrobiales</taxon>
        <taxon>Methylobacteriaceae</taxon>
        <taxon>Methylobacterium</taxon>
    </lineage>
</organism>
<reference evidence="7 8" key="1">
    <citation type="submission" date="2019-06" db="EMBL/GenBank/DDBJ databases">
        <authorList>
            <person name="Rodrigo-Torres L."/>
            <person name="Arahal R. D."/>
            <person name="Lucena T."/>
        </authorList>
    </citation>
    <scope>NUCLEOTIDE SEQUENCE [LARGE SCALE GENOMIC DNA]</scope>
    <source>
        <strain evidence="7 8">SW08-7</strain>
    </source>
</reference>
<dbReference type="AlphaFoldDB" id="A0A564FQ98"/>
<dbReference type="RefSeq" id="WP_238178976.1">
    <property type="nucleotide sequence ID" value="NZ_BPQI01000057.1"/>
</dbReference>
<evidence type="ECO:0000313" key="7">
    <source>
        <dbReference type="EMBL" id="VUF10345.1"/>
    </source>
</evidence>
<dbReference type="Gene3D" id="3.40.50.2300">
    <property type="match status" value="1"/>
</dbReference>
<dbReference type="EMBL" id="CABFVH010000001">
    <property type="protein sequence ID" value="VUF10345.1"/>
    <property type="molecule type" value="Genomic_DNA"/>
</dbReference>
<sequence>MAVPVILVVDDEALLRMLAADHFADAGFEVLEAANGALALAMLAERPDIGAVMTDVQMPGEPDGFALARHVRELCPGCAIVVVSGRAAPGPGNMARDARYLSKPYCGAEVVRIVENLLAA</sequence>
<dbReference type="PANTHER" id="PTHR44591">
    <property type="entry name" value="STRESS RESPONSE REGULATOR PROTEIN 1"/>
    <property type="match status" value="1"/>
</dbReference>
<evidence type="ECO:0000259" key="5">
    <source>
        <dbReference type="PROSITE" id="PS50110"/>
    </source>
</evidence>